<accession>A0ACC0GIQ4</accession>
<gene>
    <name evidence="1" type="ORF">LOK49_LG09G02600</name>
</gene>
<name>A0ACC0GIQ4_9ERIC</name>
<sequence length="99" mass="10943">MGVDLAIKRAGFAKMEDANFTDLELVYHVRDALRSVTLAASSGKYVDSCLDMLVNNFMPPHSFLELLKQPRGLARNGKVLYRLHSTLKGISDLVPLAPL</sequence>
<protein>
    <submittedName>
        <fullName evidence="1">Uncharacterized protein</fullName>
    </submittedName>
</protein>
<proteinExistence type="predicted"/>
<dbReference type="EMBL" id="CM045765">
    <property type="protein sequence ID" value="KAI8000839.1"/>
    <property type="molecule type" value="Genomic_DNA"/>
</dbReference>
<reference evidence="1 2" key="1">
    <citation type="journal article" date="2022" name="Plant J.">
        <title>Chromosome-level genome of Camellia lanceoleosa provides a valuable resource for understanding genome evolution and self-incompatibility.</title>
        <authorList>
            <person name="Gong W."/>
            <person name="Xiao S."/>
            <person name="Wang L."/>
            <person name="Liao Z."/>
            <person name="Chang Y."/>
            <person name="Mo W."/>
            <person name="Hu G."/>
            <person name="Li W."/>
            <person name="Zhao G."/>
            <person name="Zhu H."/>
            <person name="Hu X."/>
            <person name="Ji K."/>
            <person name="Xiang X."/>
            <person name="Song Q."/>
            <person name="Yuan D."/>
            <person name="Jin S."/>
            <person name="Zhang L."/>
        </authorList>
    </citation>
    <scope>NUCLEOTIDE SEQUENCE [LARGE SCALE GENOMIC DNA]</scope>
    <source>
        <strain evidence="1">SQ_2022a</strain>
    </source>
</reference>
<keyword evidence="2" id="KW-1185">Reference proteome</keyword>
<evidence type="ECO:0000313" key="2">
    <source>
        <dbReference type="Proteomes" id="UP001060215"/>
    </source>
</evidence>
<evidence type="ECO:0000313" key="1">
    <source>
        <dbReference type="EMBL" id="KAI8000839.1"/>
    </source>
</evidence>
<dbReference type="Proteomes" id="UP001060215">
    <property type="component" value="Chromosome 8"/>
</dbReference>
<comment type="caution">
    <text evidence="1">The sequence shown here is derived from an EMBL/GenBank/DDBJ whole genome shotgun (WGS) entry which is preliminary data.</text>
</comment>
<organism evidence="1 2">
    <name type="scientific">Camellia lanceoleosa</name>
    <dbReference type="NCBI Taxonomy" id="1840588"/>
    <lineage>
        <taxon>Eukaryota</taxon>
        <taxon>Viridiplantae</taxon>
        <taxon>Streptophyta</taxon>
        <taxon>Embryophyta</taxon>
        <taxon>Tracheophyta</taxon>
        <taxon>Spermatophyta</taxon>
        <taxon>Magnoliopsida</taxon>
        <taxon>eudicotyledons</taxon>
        <taxon>Gunneridae</taxon>
        <taxon>Pentapetalae</taxon>
        <taxon>asterids</taxon>
        <taxon>Ericales</taxon>
        <taxon>Theaceae</taxon>
        <taxon>Camellia</taxon>
    </lineage>
</organism>